<evidence type="ECO:0000313" key="3">
    <source>
        <dbReference type="Proteomes" id="UP000324222"/>
    </source>
</evidence>
<dbReference type="AlphaFoldDB" id="A0A5B7CJ77"/>
<organism evidence="2 3">
    <name type="scientific">Portunus trituberculatus</name>
    <name type="common">Swimming crab</name>
    <name type="synonym">Neptunus trituberculatus</name>
    <dbReference type="NCBI Taxonomy" id="210409"/>
    <lineage>
        <taxon>Eukaryota</taxon>
        <taxon>Metazoa</taxon>
        <taxon>Ecdysozoa</taxon>
        <taxon>Arthropoda</taxon>
        <taxon>Crustacea</taxon>
        <taxon>Multicrustacea</taxon>
        <taxon>Malacostraca</taxon>
        <taxon>Eumalacostraca</taxon>
        <taxon>Eucarida</taxon>
        <taxon>Decapoda</taxon>
        <taxon>Pleocyemata</taxon>
        <taxon>Brachyura</taxon>
        <taxon>Eubrachyura</taxon>
        <taxon>Portunoidea</taxon>
        <taxon>Portunidae</taxon>
        <taxon>Portuninae</taxon>
        <taxon>Portunus</taxon>
    </lineage>
</organism>
<feature type="compositionally biased region" description="Basic and acidic residues" evidence="1">
    <location>
        <begin position="116"/>
        <end position="128"/>
    </location>
</feature>
<sequence>MSILPSVALYLTRGGLPVLSLHVIEAKLFVLLVCAFVLLNGQLRVVVWGVQVLHVVISSWVIHDEGDTSLALDHLEVEVRRGKAQNRGERQKCSEATGGDALRDITRAVSVKIAEDGKMQHSTSEKRLKTVSHRRGVDETKNS</sequence>
<dbReference type="Proteomes" id="UP000324222">
    <property type="component" value="Unassembled WGS sequence"/>
</dbReference>
<accession>A0A5B7CJ77</accession>
<reference evidence="2 3" key="1">
    <citation type="submission" date="2019-05" db="EMBL/GenBank/DDBJ databases">
        <title>Another draft genome of Portunus trituberculatus and its Hox gene families provides insights of decapod evolution.</title>
        <authorList>
            <person name="Jeong J.-H."/>
            <person name="Song I."/>
            <person name="Kim S."/>
            <person name="Choi T."/>
            <person name="Kim D."/>
            <person name="Ryu S."/>
            <person name="Kim W."/>
        </authorList>
    </citation>
    <scope>NUCLEOTIDE SEQUENCE [LARGE SCALE GENOMIC DNA]</scope>
    <source>
        <tissue evidence="2">Muscle</tissue>
    </source>
</reference>
<dbReference type="EMBL" id="VSRR010000064">
    <property type="protein sequence ID" value="MPC09325.1"/>
    <property type="molecule type" value="Genomic_DNA"/>
</dbReference>
<protein>
    <submittedName>
        <fullName evidence="2">Uncharacterized protein</fullName>
    </submittedName>
</protein>
<name>A0A5B7CJ77_PORTR</name>
<comment type="caution">
    <text evidence="2">The sequence shown here is derived from an EMBL/GenBank/DDBJ whole genome shotgun (WGS) entry which is preliminary data.</text>
</comment>
<evidence type="ECO:0000313" key="2">
    <source>
        <dbReference type="EMBL" id="MPC09325.1"/>
    </source>
</evidence>
<feature type="region of interest" description="Disordered" evidence="1">
    <location>
        <begin position="116"/>
        <end position="143"/>
    </location>
</feature>
<keyword evidence="3" id="KW-1185">Reference proteome</keyword>
<gene>
    <name evidence="2" type="ORF">E2C01_001933</name>
</gene>
<proteinExistence type="predicted"/>
<evidence type="ECO:0000256" key="1">
    <source>
        <dbReference type="SAM" id="MobiDB-lite"/>
    </source>
</evidence>